<evidence type="ECO:0000256" key="1">
    <source>
        <dbReference type="ARBA" id="ARBA00022723"/>
    </source>
</evidence>
<dbReference type="InterPro" id="IPR001138">
    <property type="entry name" value="Zn2Cys6_DnaBD"/>
</dbReference>
<gene>
    <name evidence="5" type="ORF">CMEL01_10203</name>
</gene>
<keyword evidence="6" id="KW-1185">Reference proteome</keyword>
<proteinExistence type="predicted"/>
<dbReference type="InterPro" id="IPR036864">
    <property type="entry name" value="Zn2-C6_fun-type_DNA-bd_sf"/>
</dbReference>
<evidence type="ECO:0000256" key="3">
    <source>
        <dbReference type="SAM" id="MobiDB-lite"/>
    </source>
</evidence>
<evidence type="ECO:0000313" key="5">
    <source>
        <dbReference type="EMBL" id="KAK1445960.1"/>
    </source>
</evidence>
<dbReference type="GO" id="GO:0008270">
    <property type="term" value="F:zinc ion binding"/>
    <property type="evidence" value="ECO:0007669"/>
    <property type="project" value="InterPro"/>
</dbReference>
<dbReference type="PANTHER" id="PTHR47431">
    <property type="entry name" value="ZN(II)2CYS6 TRANSCRIPTION FACTOR (EUROFUNG)-RELATED"/>
    <property type="match status" value="1"/>
</dbReference>
<dbReference type="EMBL" id="MLGG01000090">
    <property type="protein sequence ID" value="KAK1445960.1"/>
    <property type="molecule type" value="Genomic_DNA"/>
</dbReference>
<dbReference type="Pfam" id="PF00172">
    <property type="entry name" value="Zn_clus"/>
    <property type="match status" value="1"/>
</dbReference>
<dbReference type="CDD" id="cd00067">
    <property type="entry name" value="GAL4"/>
    <property type="match status" value="1"/>
</dbReference>
<dbReference type="GO" id="GO:0000981">
    <property type="term" value="F:DNA-binding transcription factor activity, RNA polymerase II-specific"/>
    <property type="evidence" value="ECO:0007669"/>
    <property type="project" value="InterPro"/>
</dbReference>
<reference evidence="5 6" key="1">
    <citation type="submission" date="2016-10" db="EMBL/GenBank/DDBJ databases">
        <title>The genome sequence of Colletotrichum fioriniae PJ7.</title>
        <authorList>
            <person name="Baroncelli R."/>
        </authorList>
    </citation>
    <scope>NUCLEOTIDE SEQUENCE [LARGE SCALE GENOMIC DNA]</scope>
    <source>
        <strain evidence="5">Col 31</strain>
    </source>
</reference>
<protein>
    <recommendedName>
        <fullName evidence="4">Zn(2)-C6 fungal-type domain-containing protein</fullName>
    </recommendedName>
</protein>
<dbReference type="CDD" id="cd12148">
    <property type="entry name" value="fungal_TF_MHR"/>
    <property type="match status" value="1"/>
</dbReference>
<dbReference type="SMART" id="SM00066">
    <property type="entry name" value="GAL4"/>
    <property type="match status" value="1"/>
</dbReference>
<evidence type="ECO:0000256" key="2">
    <source>
        <dbReference type="ARBA" id="ARBA00023242"/>
    </source>
</evidence>
<feature type="region of interest" description="Disordered" evidence="3">
    <location>
        <begin position="140"/>
        <end position="164"/>
    </location>
</feature>
<dbReference type="PROSITE" id="PS00463">
    <property type="entry name" value="ZN2_CY6_FUNGAL_1"/>
    <property type="match status" value="1"/>
</dbReference>
<evidence type="ECO:0000259" key="4">
    <source>
        <dbReference type="PROSITE" id="PS50048"/>
    </source>
</evidence>
<comment type="caution">
    <text evidence="5">The sequence shown here is derived from an EMBL/GenBank/DDBJ whole genome shotgun (WGS) entry which is preliminary data.</text>
</comment>
<dbReference type="PANTHER" id="PTHR47431:SF4">
    <property type="entry name" value="ZN(II)2CYS6 TRANSCRIPTION FACTOR (EUROFUNG)"/>
    <property type="match status" value="1"/>
</dbReference>
<feature type="compositionally biased region" description="Low complexity" evidence="3">
    <location>
        <begin position="147"/>
        <end position="164"/>
    </location>
</feature>
<name>A0AAI9XE53_9PEZI</name>
<dbReference type="AlphaFoldDB" id="A0AAI9XE53"/>
<dbReference type="Gene3D" id="4.10.240.10">
    <property type="entry name" value="Zn(2)-C6 fungal-type DNA-binding domain"/>
    <property type="match status" value="1"/>
</dbReference>
<keyword evidence="2" id="KW-0539">Nucleus</keyword>
<dbReference type="Pfam" id="PF04082">
    <property type="entry name" value="Fungal_trans"/>
    <property type="match status" value="1"/>
</dbReference>
<evidence type="ECO:0000313" key="6">
    <source>
        <dbReference type="Proteomes" id="UP001239795"/>
    </source>
</evidence>
<dbReference type="GO" id="GO:0006351">
    <property type="term" value="P:DNA-templated transcription"/>
    <property type="evidence" value="ECO:0007669"/>
    <property type="project" value="InterPro"/>
</dbReference>
<organism evidence="5 6">
    <name type="scientific">Colletotrichum melonis</name>
    <dbReference type="NCBI Taxonomy" id="1209925"/>
    <lineage>
        <taxon>Eukaryota</taxon>
        <taxon>Fungi</taxon>
        <taxon>Dikarya</taxon>
        <taxon>Ascomycota</taxon>
        <taxon>Pezizomycotina</taxon>
        <taxon>Sordariomycetes</taxon>
        <taxon>Hypocreomycetidae</taxon>
        <taxon>Glomerellales</taxon>
        <taxon>Glomerellaceae</taxon>
        <taxon>Colletotrichum</taxon>
        <taxon>Colletotrichum acutatum species complex</taxon>
    </lineage>
</organism>
<dbReference type="PROSITE" id="PS50048">
    <property type="entry name" value="ZN2_CY6_FUNGAL_2"/>
    <property type="match status" value="1"/>
</dbReference>
<accession>A0AAI9XE53</accession>
<dbReference type="SUPFAM" id="SSF57701">
    <property type="entry name" value="Zn2/Cys6 DNA-binding domain"/>
    <property type="match status" value="1"/>
</dbReference>
<dbReference type="GO" id="GO:0003677">
    <property type="term" value="F:DNA binding"/>
    <property type="evidence" value="ECO:0007669"/>
    <property type="project" value="InterPro"/>
</dbReference>
<feature type="domain" description="Zn(2)-C6 fungal-type" evidence="4">
    <location>
        <begin position="88"/>
        <end position="118"/>
    </location>
</feature>
<keyword evidence="1" id="KW-0479">Metal-binding</keyword>
<sequence>MDELDAGCLEWWFEILAQLDESSSDFECFGLAVDVDETFGSEGTPDTCEPGPNDDNPAGHIYPLTHAPMTVPVAPAHSNGAASRSSLACLPCRSRHLKCDGKRPHCDRCATAAKDCQYAPSRRGGLDRVALAERRKRLAVANSVGNSSSESPTSLPSQQSTDSQIFGQDSLAELNLDLSIFDDVGLENQIPTSAPPANSTIRPDDLENDALINAYYTNFHKLHPFLLPQEHFTRFRQDPNWIERLRPLISTMHLVGHIYAVRKWSSELQDDVESRLSEPAPNDPVIVQCRLLYSIALFWYSHKTEAKHQMDLAVRLVLDLQMFQKEFAATHGAESPVLMECWRRTWWMLYIIDAYYAGTLGTMNFAVVEVDSSVELPCTESEYESGDIPEPETLEEFDLREFASEDTSYSSFAYLIGAVKCAALAISTTPKLVAREDSMRMIEEADSIIDGWSLLLPEDHRHIMSKTGEIDELMFQAHLLINVATIGLHRPLSDLRFNTVEDISSCAREPPQENPDTELVNVHTVRVLRAVQAQVRLLALPTERFHHTPFTTCMRKELAVARDQIRMTIGCLKTLGKVWPRTAKNVREIQTIAQHVLGLKPRLNGERTATDTTGSLAVTDKVDAGNSNSQTNMSSSESEVFASLGTMGDVCGWYNMEGISSQLSHWVQNDI</sequence>
<dbReference type="InterPro" id="IPR007219">
    <property type="entry name" value="XnlR_reg_dom"/>
</dbReference>
<dbReference type="Proteomes" id="UP001239795">
    <property type="component" value="Unassembled WGS sequence"/>
</dbReference>